<evidence type="ECO:0000313" key="8">
    <source>
        <dbReference type="Proteomes" id="UP000663824"/>
    </source>
</evidence>
<proteinExistence type="predicted"/>
<dbReference type="GO" id="GO:0007267">
    <property type="term" value="P:cell-cell signaling"/>
    <property type="evidence" value="ECO:0007669"/>
    <property type="project" value="InterPro"/>
</dbReference>
<dbReference type="GO" id="GO:0016540">
    <property type="term" value="P:protein autoprocessing"/>
    <property type="evidence" value="ECO:0007669"/>
    <property type="project" value="InterPro"/>
</dbReference>
<reference evidence="6" key="1">
    <citation type="submission" date="2021-02" db="EMBL/GenBank/DDBJ databases">
        <authorList>
            <person name="Nowell W R."/>
        </authorList>
    </citation>
    <scope>NUCLEOTIDE SEQUENCE</scope>
</reference>
<dbReference type="PRINTS" id="PR00632">
    <property type="entry name" value="SONICHHOG"/>
</dbReference>
<sequence>MSLLFLFCLLLPSFNYVSSQNYPYDSTCNCTSISSNGNICLQYTCVTIKHVPKCFPGRSIAITENGLMKSLSHLKKGDRVLVMNKDNTLMYEPIEGFIHLKRDGLFDFLLINIKIDDHKNTTTSLFISYEPIEGFIHLKRDGLFDFLLINIKIDDHKNTTTSLFISLNHLIFLADDAELKSAIFASQLHVGDRIKYLHNNQIVAAKIESIYLTKEEGFYAPLTPSGTIIIDNVVVSNYATVSNHQLAHYVMNIYRWWIHLFGSNESNENVHWALQLIERIVKWYGIEKFSQTSTFDGVFQVSGFL</sequence>
<dbReference type="InterPro" id="IPR036844">
    <property type="entry name" value="Hint_dom_sf"/>
</dbReference>
<dbReference type="InterPro" id="IPR003587">
    <property type="entry name" value="Hint_dom_N"/>
</dbReference>
<feature type="chain" id="PRO_5036230228" evidence="3">
    <location>
        <begin position="20"/>
        <end position="305"/>
    </location>
</feature>
<feature type="domain" description="Hint" evidence="4">
    <location>
        <begin position="199"/>
        <end position="243"/>
    </location>
</feature>
<dbReference type="Gene3D" id="2.170.16.10">
    <property type="entry name" value="Hedgehog/Intein (Hint) domain"/>
    <property type="match status" value="1"/>
</dbReference>
<dbReference type="Pfam" id="PF01079">
    <property type="entry name" value="Hint"/>
    <property type="match status" value="2"/>
</dbReference>
<dbReference type="SMART" id="SM00306">
    <property type="entry name" value="HintN"/>
    <property type="match status" value="1"/>
</dbReference>
<dbReference type="Proteomes" id="UP000663824">
    <property type="component" value="Unassembled WGS sequence"/>
</dbReference>
<dbReference type="CDD" id="cd00081">
    <property type="entry name" value="Hint"/>
    <property type="match status" value="1"/>
</dbReference>
<feature type="domain" description="Hint" evidence="5">
    <location>
        <begin position="52"/>
        <end position="198"/>
    </location>
</feature>
<dbReference type="AlphaFoldDB" id="A0A816LZZ0"/>
<dbReference type="SUPFAM" id="SSF51294">
    <property type="entry name" value="Hedgehog/intein (Hint) domain"/>
    <property type="match status" value="1"/>
</dbReference>
<dbReference type="PANTHER" id="PTHR11889">
    <property type="entry name" value="HEDGEHOG"/>
    <property type="match status" value="1"/>
</dbReference>
<evidence type="ECO:0000256" key="3">
    <source>
        <dbReference type="SAM" id="SignalP"/>
    </source>
</evidence>
<dbReference type="InterPro" id="IPR001767">
    <property type="entry name" value="Hedgehog_Hint"/>
</dbReference>
<dbReference type="PANTHER" id="PTHR11889:SF31">
    <property type="entry name" value="PROTEIN HEDGEHOG"/>
    <property type="match status" value="1"/>
</dbReference>
<keyword evidence="1" id="KW-0217">Developmental protein</keyword>
<accession>A0A816LZZ0</accession>
<gene>
    <name evidence="6" type="ORF">MBJ925_LOCUS5923</name>
    <name evidence="7" type="ORF">SMN809_LOCUS17226</name>
</gene>
<dbReference type="InterPro" id="IPR050387">
    <property type="entry name" value="Hedgehog_Signaling"/>
</dbReference>
<organism evidence="6 8">
    <name type="scientific">Rotaria magnacalcarata</name>
    <dbReference type="NCBI Taxonomy" id="392030"/>
    <lineage>
        <taxon>Eukaryota</taxon>
        <taxon>Metazoa</taxon>
        <taxon>Spiralia</taxon>
        <taxon>Gnathifera</taxon>
        <taxon>Rotifera</taxon>
        <taxon>Eurotatoria</taxon>
        <taxon>Bdelloidea</taxon>
        <taxon>Philodinida</taxon>
        <taxon>Philodinidae</taxon>
        <taxon>Rotaria</taxon>
    </lineage>
</organism>
<dbReference type="SMART" id="SM00305">
    <property type="entry name" value="HintC"/>
    <property type="match status" value="1"/>
</dbReference>
<dbReference type="InterPro" id="IPR003586">
    <property type="entry name" value="Hint_dom_C"/>
</dbReference>
<evidence type="ECO:0000259" key="4">
    <source>
        <dbReference type="SMART" id="SM00305"/>
    </source>
</evidence>
<evidence type="ECO:0000256" key="2">
    <source>
        <dbReference type="ARBA" id="ARBA00022729"/>
    </source>
</evidence>
<feature type="signal peptide" evidence="3">
    <location>
        <begin position="1"/>
        <end position="19"/>
    </location>
</feature>
<protein>
    <submittedName>
        <fullName evidence="6">Uncharacterized protein</fullName>
    </submittedName>
</protein>
<comment type="caution">
    <text evidence="6">The sequence shown here is derived from an EMBL/GenBank/DDBJ whole genome shotgun (WGS) entry which is preliminary data.</text>
</comment>
<dbReference type="Proteomes" id="UP000676336">
    <property type="component" value="Unassembled WGS sequence"/>
</dbReference>
<keyword evidence="2 3" id="KW-0732">Signal</keyword>
<dbReference type="EMBL" id="CAJNRE010001683">
    <property type="protein sequence ID" value="CAF1951107.1"/>
    <property type="molecule type" value="Genomic_DNA"/>
</dbReference>
<dbReference type="EMBL" id="CAJOBI010007914">
    <property type="protein sequence ID" value="CAF4098562.1"/>
    <property type="molecule type" value="Genomic_DNA"/>
</dbReference>
<evidence type="ECO:0000256" key="1">
    <source>
        <dbReference type="ARBA" id="ARBA00022473"/>
    </source>
</evidence>
<evidence type="ECO:0000313" key="7">
    <source>
        <dbReference type="EMBL" id="CAF4098562.1"/>
    </source>
</evidence>
<evidence type="ECO:0000259" key="5">
    <source>
        <dbReference type="SMART" id="SM00306"/>
    </source>
</evidence>
<evidence type="ECO:0000313" key="6">
    <source>
        <dbReference type="EMBL" id="CAF1951107.1"/>
    </source>
</evidence>
<dbReference type="InterPro" id="IPR001657">
    <property type="entry name" value="Hedgehog"/>
</dbReference>
<name>A0A816LZZ0_9BILA</name>